<keyword evidence="8" id="KW-1185">Reference proteome</keyword>
<dbReference type="InterPro" id="IPR047347">
    <property type="entry name" value="YvaQ-like_sensor"/>
</dbReference>
<comment type="subcellular location">
    <subcellularLocation>
        <location evidence="1">Membrane</location>
    </subcellularLocation>
</comment>
<organism evidence="7 8">
    <name type="scientific">Ramlibacter agri</name>
    <dbReference type="NCBI Taxonomy" id="2728837"/>
    <lineage>
        <taxon>Bacteria</taxon>
        <taxon>Pseudomonadati</taxon>
        <taxon>Pseudomonadota</taxon>
        <taxon>Betaproteobacteria</taxon>
        <taxon>Burkholderiales</taxon>
        <taxon>Comamonadaceae</taxon>
        <taxon>Ramlibacter</taxon>
    </lineage>
</organism>
<comment type="caution">
    <text evidence="7">The sequence shown here is derived from an EMBL/GenBank/DDBJ whole genome shotgun (WGS) entry which is preliminary data.</text>
</comment>
<dbReference type="Proteomes" id="UP000541185">
    <property type="component" value="Unassembled WGS sequence"/>
</dbReference>
<dbReference type="GO" id="GO:0005886">
    <property type="term" value="C:plasma membrane"/>
    <property type="evidence" value="ECO:0007669"/>
    <property type="project" value="TreeGrafter"/>
</dbReference>
<protein>
    <submittedName>
        <fullName evidence="7">Methyl-accepting chemotaxis protein</fullName>
    </submittedName>
</protein>
<sequence>MSGRQLSVGARLALGFGIVLGLLAAVALTSLGQLAGFNRNVEALATTRLLQLITVAQASDSLGQITRSTGNVLVLDDEKQVKAELVAVRQHREHIAELLNRLGKTVLPGREQDLLKEIADARAAYLPQEDAFLQHAEHGDYSSAKDVLLKNVLPAQARLLDAMDRFEQFQVSLAADEARVAADAYHGTRLSIVALSVVALLVGLAAAWLIIRRLRSELGGEPAYARAVAVRIAGGDLTGEVRTDARGGDSLLHAMGKMAGNLRQLAGAVAAGAHTVSETSTQIAQGHVDLSQRTEEQAGTLEETATAMDELTAAVSRNAESARQASQFAVSASEVARRGGEAMGQVARTMGGITASSNRIADITGVIDAIAFQTNILALNAAVEAARAGEQGRGFAVVAAEVRNLAQRSAAAAREIKALIADSAGQVEAGAQQVEAAGGTMEEIVASVKKVSELIGEIAASSQEQSVGIEQVNRAVSQMEQVVQQNATLVEQASAATEAMKEQAGSLLEAVARFRLRQEGAAMPALA</sequence>
<dbReference type="InterPro" id="IPR004089">
    <property type="entry name" value="MCPsignal_dom"/>
</dbReference>
<evidence type="ECO:0000256" key="3">
    <source>
        <dbReference type="ARBA" id="ARBA00029447"/>
    </source>
</evidence>
<dbReference type="GO" id="GO:0007165">
    <property type="term" value="P:signal transduction"/>
    <property type="evidence" value="ECO:0007669"/>
    <property type="project" value="UniProtKB-KW"/>
</dbReference>
<comment type="similarity">
    <text evidence="3">Belongs to the methyl-accepting chemotaxis (MCP) protein family.</text>
</comment>
<dbReference type="Pfam" id="PF12729">
    <property type="entry name" value="4HB_MCP_1"/>
    <property type="match status" value="1"/>
</dbReference>
<feature type="transmembrane region" description="Helical" evidence="5">
    <location>
        <begin position="190"/>
        <end position="211"/>
    </location>
</feature>
<dbReference type="CDD" id="cd11386">
    <property type="entry name" value="MCP_signal"/>
    <property type="match status" value="1"/>
</dbReference>
<proteinExistence type="inferred from homology"/>
<keyword evidence="5" id="KW-1133">Transmembrane helix</keyword>
<dbReference type="PROSITE" id="PS50111">
    <property type="entry name" value="CHEMOTAXIS_TRANSDUC_2"/>
    <property type="match status" value="1"/>
</dbReference>
<keyword evidence="4" id="KW-0807">Transducer</keyword>
<dbReference type="InterPro" id="IPR004090">
    <property type="entry name" value="Chemotax_Me-accpt_rcpt"/>
</dbReference>
<evidence type="ECO:0000256" key="1">
    <source>
        <dbReference type="ARBA" id="ARBA00004370"/>
    </source>
</evidence>
<dbReference type="GO" id="GO:0004888">
    <property type="term" value="F:transmembrane signaling receptor activity"/>
    <property type="evidence" value="ECO:0007669"/>
    <property type="project" value="InterPro"/>
</dbReference>
<dbReference type="SUPFAM" id="SSF58104">
    <property type="entry name" value="Methyl-accepting chemotaxis protein (MCP) signaling domain"/>
    <property type="match status" value="1"/>
</dbReference>
<evidence type="ECO:0000313" key="7">
    <source>
        <dbReference type="EMBL" id="NML46320.1"/>
    </source>
</evidence>
<dbReference type="InterPro" id="IPR024478">
    <property type="entry name" value="HlyB_4HB_MCP"/>
</dbReference>
<dbReference type="RefSeq" id="WP_169420591.1">
    <property type="nucleotide sequence ID" value="NZ_JABBFX010000002.1"/>
</dbReference>
<evidence type="ECO:0000259" key="6">
    <source>
        <dbReference type="PROSITE" id="PS50111"/>
    </source>
</evidence>
<dbReference type="Gene3D" id="1.10.287.950">
    <property type="entry name" value="Methyl-accepting chemotaxis protein"/>
    <property type="match status" value="1"/>
</dbReference>
<dbReference type="Pfam" id="PF00015">
    <property type="entry name" value="MCPsignal"/>
    <property type="match status" value="1"/>
</dbReference>
<dbReference type="SMART" id="SM00283">
    <property type="entry name" value="MA"/>
    <property type="match status" value="1"/>
</dbReference>
<dbReference type="CDD" id="cd19411">
    <property type="entry name" value="MCP2201-like_sensor"/>
    <property type="match status" value="1"/>
</dbReference>
<dbReference type="PANTHER" id="PTHR43531:SF14">
    <property type="entry name" value="METHYL-ACCEPTING CHEMOTAXIS PROTEIN I-RELATED"/>
    <property type="match status" value="1"/>
</dbReference>
<reference evidence="7 8" key="1">
    <citation type="submission" date="2020-04" db="EMBL/GenBank/DDBJ databases">
        <title>Ramlibacter sp. G-1-2-2 isolated from soil.</title>
        <authorList>
            <person name="Dahal R.H."/>
        </authorList>
    </citation>
    <scope>NUCLEOTIDE SEQUENCE [LARGE SCALE GENOMIC DNA]</scope>
    <source>
        <strain evidence="7 8">G-1-2-2</strain>
    </source>
</reference>
<evidence type="ECO:0000256" key="2">
    <source>
        <dbReference type="ARBA" id="ARBA00022481"/>
    </source>
</evidence>
<dbReference type="AlphaFoldDB" id="A0A848HA46"/>
<dbReference type="PANTHER" id="PTHR43531">
    <property type="entry name" value="PROTEIN ICFG"/>
    <property type="match status" value="1"/>
</dbReference>
<keyword evidence="2" id="KW-0488">Methylation</keyword>
<dbReference type="EMBL" id="JABBFX010000002">
    <property type="protein sequence ID" value="NML46320.1"/>
    <property type="molecule type" value="Genomic_DNA"/>
</dbReference>
<dbReference type="PRINTS" id="PR00260">
    <property type="entry name" value="CHEMTRNSDUCR"/>
</dbReference>
<feature type="transmembrane region" description="Helical" evidence="5">
    <location>
        <begin position="12"/>
        <end position="31"/>
    </location>
</feature>
<accession>A0A848HA46</accession>
<evidence type="ECO:0000256" key="5">
    <source>
        <dbReference type="SAM" id="Phobius"/>
    </source>
</evidence>
<evidence type="ECO:0000313" key="8">
    <source>
        <dbReference type="Proteomes" id="UP000541185"/>
    </source>
</evidence>
<dbReference type="InterPro" id="IPR051310">
    <property type="entry name" value="MCP_chemotaxis"/>
</dbReference>
<feature type="domain" description="Methyl-accepting transducer" evidence="6">
    <location>
        <begin position="272"/>
        <end position="501"/>
    </location>
</feature>
<name>A0A848HA46_9BURK</name>
<gene>
    <name evidence="7" type="ORF">HHL11_21405</name>
</gene>
<dbReference type="GO" id="GO:0006935">
    <property type="term" value="P:chemotaxis"/>
    <property type="evidence" value="ECO:0007669"/>
    <property type="project" value="InterPro"/>
</dbReference>
<keyword evidence="5" id="KW-0812">Transmembrane</keyword>
<dbReference type="FunFam" id="1.10.287.950:FF:000001">
    <property type="entry name" value="Methyl-accepting chemotaxis sensory transducer"/>
    <property type="match status" value="1"/>
</dbReference>
<keyword evidence="5" id="KW-0472">Membrane</keyword>
<evidence type="ECO:0000256" key="4">
    <source>
        <dbReference type="PROSITE-ProRule" id="PRU00284"/>
    </source>
</evidence>